<dbReference type="AlphaFoldDB" id="A0A1G9JY02"/>
<reference evidence="1 2" key="1">
    <citation type="submission" date="2016-10" db="EMBL/GenBank/DDBJ databases">
        <authorList>
            <person name="de Groot N.N."/>
        </authorList>
    </citation>
    <scope>NUCLEOTIDE SEQUENCE [LARGE SCALE GENOMIC DNA]</scope>
    <source>
        <strain evidence="1 2">Sb09</strain>
    </source>
</reference>
<evidence type="ECO:0000313" key="1">
    <source>
        <dbReference type="EMBL" id="SDL42398.1"/>
    </source>
</evidence>
<name>A0A1G9JY02_STREI</name>
<protein>
    <submittedName>
        <fullName evidence="1">Uncharacterized protein</fullName>
    </submittedName>
</protein>
<sequence length="87" mass="10089">MELYFPDVSMEQFDVTADWLVKTMDDQTLLVTFEGQGKNADLEVSLSYQDNPKQYAMLSIGDLIQLPIERFIIPDDKPYQPSYDCFL</sequence>
<dbReference type="RefSeq" id="WP_074566423.1">
    <property type="nucleotide sequence ID" value="NZ_FNGX01000002.1"/>
</dbReference>
<dbReference type="Proteomes" id="UP000183162">
    <property type="component" value="Unassembled WGS sequence"/>
</dbReference>
<dbReference type="EMBL" id="FNGX01000002">
    <property type="protein sequence ID" value="SDL42398.1"/>
    <property type="molecule type" value="Genomic_DNA"/>
</dbReference>
<dbReference type="OrthoDB" id="2227349at2"/>
<gene>
    <name evidence="1" type="ORF">SAMN05216400_0602</name>
</gene>
<organism evidence="1 2">
    <name type="scientific">Streptococcus equinus</name>
    <name type="common">Streptococcus bovis</name>
    <dbReference type="NCBI Taxonomy" id="1335"/>
    <lineage>
        <taxon>Bacteria</taxon>
        <taxon>Bacillati</taxon>
        <taxon>Bacillota</taxon>
        <taxon>Bacilli</taxon>
        <taxon>Lactobacillales</taxon>
        <taxon>Streptococcaceae</taxon>
        <taxon>Streptococcus</taxon>
    </lineage>
</organism>
<accession>A0A1G9JY02</accession>
<evidence type="ECO:0000313" key="2">
    <source>
        <dbReference type="Proteomes" id="UP000183162"/>
    </source>
</evidence>
<proteinExistence type="predicted"/>